<dbReference type="Pfam" id="PF01136">
    <property type="entry name" value="Peptidase_U32"/>
    <property type="match status" value="2"/>
</dbReference>
<gene>
    <name evidence="2" type="ordered locus">Tmath_1520</name>
</gene>
<dbReference type="PANTHER" id="PTHR30217">
    <property type="entry name" value="PEPTIDASE U32 FAMILY"/>
    <property type="match status" value="1"/>
</dbReference>
<feature type="domain" description="Peptidase U32 collagenase" evidence="1">
    <location>
        <begin position="382"/>
        <end position="495"/>
    </location>
</feature>
<organism evidence="2 3">
    <name type="scientific">Thermoanaerobacter mathranii subsp. mathranii (strain DSM 11426 / CCUG 53645 / CIP 108742 / A3)</name>
    <dbReference type="NCBI Taxonomy" id="583358"/>
    <lineage>
        <taxon>Bacteria</taxon>
        <taxon>Bacillati</taxon>
        <taxon>Bacillota</taxon>
        <taxon>Clostridia</taxon>
        <taxon>Thermoanaerobacterales</taxon>
        <taxon>Thermoanaerobacteraceae</taxon>
        <taxon>Thermoanaerobacter</taxon>
    </lineage>
</organism>
<dbReference type="Pfam" id="PF12392">
    <property type="entry name" value="DUF3656"/>
    <property type="match status" value="1"/>
</dbReference>
<dbReference type="Proteomes" id="UP000002064">
    <property type="component" value="Chromosome"/>
</dbReference>
<dbReference type="EMBL" id="CP002032">
    <property type="protein sequence ID" value="ADH61230.1"/>
    <property type="molecule type" value="Genomic_DNA"/>
</dbReference>
<evidence type="ECO:0000313" key="2">
    <source>
        <dbReference type="EMBL" id="ADH61230.1"/>
    </source>
</evidence>
<protein>
    <submittedName>
        <fullName evidence="2">Peptidase U32</fullName>
    </submittedName>
</protein>
<proteinExistence type="predicted"/>
<reference evidence="2 3" key="1">
    <citation type="submission" date="2010-05" db="EMBL/GenBank/DDBJ databases">
        <title>Complete sequence of Thermoanaerobacter mathranii subsp. mathranii mathranii str. A3.</title>
        <authorList>
            <consortium name="US DOE Joint Genome Institute"/>
            <person name="Lucas S."/>
            <person name="Copeland A."/>
            <person name="Lapidus A."/>
            <person name="Cheng J.-F."/>
            <person name="Bruce D."/>
            <person name="Goodwin L."/>
            <person name="Pitluck S."/>
            <person name="Held B."/>
            <person name="Detter J.C."/>
            <person name="Han C."/>
            <person name="Tapia R."/>
            <person name="Land M."/>
            <person name="Hauser L."/>
            <person name="Kyrpides N."/>
            <person name="Mikhailova N."/>
            <person name="Zhou J."/>
            <person name="Hemme C."/>
            <person name="Woyke T."/>
        </authorList>
    </citation>
    <scope>NUCLEOTIDE SEQUENCE [LARGE SCALE GENOMIC DNA]</scope>
    <source>
        <strain evidence="2 3">A3</strain>
    </source>
</reference>
<name>A0ABN3Z5A0_THEM3</name>
<dbReference type="InterPro" id="IPR020988">
    <property type="entry name" value="Pept_U32_collagenase"/>
</dbReference>
<dbReference type="PANTHER" id="PTHR30217:SF10">
    <property type="entry name" value="23S RRNA 5-HYDROXYCYTIDINE C2501 SYNTHASE"/>
    <property type="match status" value="1"/>
</dbReference>
<dbReference type="PROSITE" id="PS01276">
    <property type="entry name" value="PEPTIDASE_U32"/>
    <property type="match status" value="1"/>
</dbReference>
<accession>A0ABN3Z5A0</accession>
<dbReference type="InterPro" id="IPR001539">
    <property type="entry name" value="Peptidase_U32"/>
</dbReference>
<evidence type="ECO:0000313" key="3">
    <source>
        <dbReference type="Proteomes" id="UP000002064"/>
    </source>
</evidence>
<dbReference type="RefSeq" id="WP_013150514.1">
    <property type="nucleotide sequence ID" value="NC_014209.1"/>
</dbReference>
<keyword evidence="3" id="KW-1185">Reference proteome</keyword>
<dbReference type="InterPro" id="IPR051454">
    <property type="entry name" value="RNA/ubiquinone_mod_enzymes"/>
</dbReference>
<sequence length="786" mass="89967">MKKVELLAPAGDYEALMSAVNAGCDAVYLGGKNFGARAYATNFDYDDLKSAVEFCHLRDVKVYVTVNTLVANEEFEKLVNYLDFLYSIGIDAVIVQDMGVLKFLRENYPDLKVHASTQMTVHNLEGVQELAEKGVSRVILSRELTLKEIKDIVQNSNIEIEVFVHGALCVSYSGQCFMSSILGGRSGNRGRCAQPCRLKYSLVDKEGKVLEKDLHLLSMADLCTIEHIPKLIEAGITSFKIEGRMKNAEYVASVVKAYREAIDSFYEGRTFDSGKAIEEMSRIFNRGFSTGYLFGVKPSKMSYLSPKNMGVAAAEVISVTSKNARLRLLRDIAKGDGISDEKGEKGQKVEVIFKNGKKVDRAYEGDIIELPLKFYVKEREILNKTYDVLLNNKLKNLPSKKIPIKIYAELKKDKPLYIKIQEGIHTVEAYSDEISQIAEKVSINEDFLKDKLTQINDTAFYVEEIEVVVEKGLYMSVKGIKEARRKALEMLEKKKLDYYKREEKHTFFKLPSFKAFKEKKEKVTLTFYTDKLEHLKIASQLGIEYVYFNYKLDVKLLKKGLELIKDSKTTVIPAFPSILREEIKRIKPQLEFLQDMGINKILVSNLGLYHIAKNYDFEIFIDYPLNIFNNLAVDYFKPYAVTLSYELTLEQIKDIAKRSDVKFEALIYGRLPLMTMEYCPIKNLVGCDRERCEKGYYFLEDRKGKLMPLKSDGFCRMQILNADVLFMVSIKELKQAGLSFLRIHDTIEEDEEIEKVLKMHIEALEGNEIEILEGKYTKGHFYRGVL</sequence>
<evidence type="ECO:0000259" key="1">
    <source>
        <dbReference type="Pfam" id="PF12392"/>
    </source>
</evidence>